<comment type="caution">
    <text evidence="1">The sequence shown here is derived from an EMBL/GenBank/DDBJ whole genome shotgun (WGS) entry which is preliminary data.</text>
</comment>
<evidence type="ECO:0000313" key="1">
    <source>
        <dbReference type="EMBL" id="CAL5219128.1"/>
    </source>
</evidence>
<gene>
    <name evidence="1" type="primary">g903</name>
    <name evidence="1" type="ORF">VP750_LOCUS787</name>
</gene>
<reference evidence="1 2" key="1">
    <citation type="submission" date="2024-06" db="EMBL/GenBank/DDBJ databases">
        <authorList>
            <person name="Kraege A."/>
            <person name="Thomma B."/>
        </authorList>
    </citation>
    <scope>NUCLEOTIDE SEQUENCE [LARGE SCALE GENOMIC DNA]</scope>
</reference>
<proteinExistence type="predicted"/>
<dbReference type="EMBL" id="CAXHTA020000002">
    <property type="protein sequence ID" value="CAL5219128.1"/>
    <property type="molecule type" value="Genomic_DNA"/>
</dbReference>
<keyword evidence="2" id="KW-1185">Reference proteome</keyword>
<organism evidence="1 2">
    <name type="scientific">Coccomyxa viridis</name>
    <dbReference type="NCBI Taxonomy" id="1274662"/>
    <lineage>
        <taxon>Eukaryota</taxon>
        <taxon>Viridiplantae</taxon>
        <taxon>Chlorophyta</taxon>
        <taxon>core chlorophytes</taxon>
        <taxon>Trebouxiophyceae</taxon>
        <taxon>Trebouxiophyceae incertae sedis</taxon>
        <taxon>Coccomyxaceae</taxon>
        <taxon>Coccomyxa</taxon>
    </lineage>
</organism>
<accession>A0ABP1FGS8</accession>
<name>A0ABP1FGS8_9CHLO</name>
<sequence>MIVIDESVTEVLTNRDLLQRIVRLGVGSGTQVDAAVPFKPGQNSDWSNFLLVNSFWKDVVRELAFHAPLCAHLSTAESLRHARSPGFRIRECHMEVRSALTQLESLATGPLANCLRSITLSDWSVVHTGILLWIQTAVDEGRFPALERMSFYRVIPSQHLLPAQLRSVTLQEIRPPYNSELGSEVGTFYLRLRSLERLESLDIAYVNVGTYSMRLHIVRLTELLYLPRLRRLRLLVPGLHDEADAAAFLGANFVRQLREGCLQHLDITLLSEDNDGRQGLARLVQEVCEKAGDLYACTYYGPGDEKHSQDPRVIFTRRSTPRIDTVQAFIRQGREAGKVQLDTDMTKQLLSSKSVMRNLLSADLPVYLHFGWHMTCEEINRIARLPLKVGGIEWFAREQRGMQALQAPEWHDPEKFVLALDNLEVRGSEKWLPTKFAALQELSLRGRPRAQMVPASCHTLSLMYHDGRAVTQGLDSLQHVRSLTLEHVKVACLPPQLESLRLVRCRLKECPLPRGWRLQSLIIDSCTGQGGGPSSPGGSNCPVNLEHWVMRSRPQNLAVSDTQVSVGSSWADFADALALSKLGSVRIEGCSLASATEGASQQPDALVKHIDTLLDNVFQVVVSPPKQGRPYKCTINRRNSLGAAPVLLEAEP</sequence>
<dbReference type="Proteomes" id="UP001497392">
    <property type="component" value="Unassembled WGS sequence"/>
</dbReference>
<protein>
    <submittedName>
        <fullName evidence="1">G903 protein</fullName>
    </submittedName>
</protein>
<evidence type="ECO:0000313" key="2">
    <source>
        <dbReference type="Proteomes" id="UP001497392"/>
    </source>
</evidence>
<dbReference type="SUPFAM" id="SSF52058">
    <property type="entry name" value="L domain-like"/>
    <property type="match status" value="1"/>
</dbReference>